<dbReference type="EMBL" id="JACGWO010000005">
    <property type="protein sequence ID" value="KAK4426025.1"/>
    <property type="molecule type" value="Genomic_DNA"/>
</dbReference>
<accession>A0AAE1Y949</accession>
<dbReference type="Proteomes" id="UP001293254">
    <property type="component" value="Unassembled WGS sequence"/>
</dbReference>
<evidence type="ECO:0000313" key="2">
    <source>
        <dbReference type="Proteomes" id="UP001293254"/>
    </source>
</evidence>
<comment type="caution">
    <text evidence="1">The sequence shown here is derived from an EMBL/GenBank/DDBJ whole genome shotgun (WGS) entry which is preliminary data.</text>
</comment>
<dbReference type="AlphaFoldDB" id="A0AAE1Y949"/>
<protein>
    <submittedName>
        <fullName evidence="1">Uncharacterized protein</fullName>
    </submittedName>
</protein>
<keyword evidence="2" id="KW-1185">Reference proteome</keyword>
<evidence type="ECO:0000313" key="1">
    <source>
        <dbReference type="EMBL" id="KAK4426025.1"/>
    </source>
</evidence>
<name>A0AAE1Y949_9LAMI</name>
<sequence length="103" mass="12320">MSSMFHGMMKLKDKLHRLKQRLRWWNNACFGNIFDHITQAENEVKEAEHRYDRNPTDLNLIALNRSTTVLNQALTLEEDFWRETLVEELGEISKSAIRHFRAY</sequence>
<reference evidence="1" key="1">
    <citation type="submission" date="2020-06" db="EMBL/GenBank/DDBJ databases">
        <authorList>
            <person name="Li T."/>
            <person name="Hu X."/>
            <person name="Zhang T."/>
            <person name="Song X."/>
            <person name="Zhang H."/>
            <person name="Dai N."/>
            <person name="Sheng W."/>
            <person name="Hou X."/>
            <person name="Wei L."/>
        </authorList>
    </citation>
    <scope>NUCLEOTIDE SEQUENCE</scope>
    <source>
        <strain evidence="1">3651</strain>
        <tissue evidence="1">Leaf</tissue>
    </source>
</reference>
<gene>
    <name evidence="1" type="ORF">Salat_1371000</name>
</gene>
<proteinExistence type="predicted"/>
<organism evidence="1 2">
    <name type="scientific">Sesamum alatum</name>
    <dbReference type="NCBI Taxonomy" id="300844"/>
    <lineage>
        <taxon>Eukaryota</taxon>
        <taxon>Viridiplantae</taxon>
        <taxon>Streptophyta</taxon>
        <taxon>Embryophyta</taxon>
        <taxon>Tracheophyta</taxon>
        <taxon>Spermatophyta</taxon>
        <taxon>Magnoliopsida</taxon>
        <taxon>eudicotyledons</taxon>
        <taxon>Gunneridae</taxon>
        <taxon>Pentapetalae</taxon>
        <taxon>asterids</taxon>
        <taxon>lamiids</taxon>
        <taxon>Lamiales</taxon>
        <taxon>Pedaliaceae</taxon>
        <taxon>Sesamum</taxon>
    </lineage>
</organism>
<reference evidence="1" key="2">
    <citation type="journal article" date="2024" name="Plant">
        <title>Genomic evolution and insights into agronomic trait innovations of Sesamum species.</title>
        <authorList>
            <person name="Miao H."/>
            <person name="Wang L."/>
            <person name="Qu L."/>
            <person name="Liu H."/>
            <person name="Sun Y."/>
            <person name="Le M."/>
            <person name="Wang Q."/>
            <person name="Wei S."/>
            <person name="Zheng Y."/>
            <person name="Lin W."/>
            <person name="Duan Y."/>
            <person name="Cao H."/>
            <person name="Xiong S."/>
            <person name="Wang X."/>
            <person name="Wei L."/>
            <person name="Li C."/>
            <person name="Ma Q."/>
            <person name="Ju M."/>
            <person name="Zhao R."/>
            <person name="Li G."/>
            <person name="Mu C."/>
            <person name="Tian Q."/>
            <person name="Mei H."/>
            <person name="Zhang T."/>
            <person name="Gao T."/>
            <person name="Zhang H."/>
        </authorList>
    </citation>
    <scope>NUCLEOTIDE SEQUENCE</scope>
    <source>
        <strain evidence="1">3651</strain>
    </source>
</reference>